<evidence type="ECO:0000256" key="1">
    <source>
        <dbReference type="SAM" id="Phobius"/>
    </source>
</evidence>
<keyword evidence="3" id="KW-1185">Reference proteome</keyword>
<name>A0A5C6B1E1_9BACT</name>
<organism evidence="2 3">
    <name type="scientific">Stieleria varia</name>
    <dbReference type="NCBI Taxonomy" id="2528005"/>
    <lineage>
        <taxon>Bacteria</taxon>
        <taxon>Pseudomonadati</taxon>
        <taxon>Planctomycetota</taxon>
        <taxon>Planctomycetia</taxon>
        <taxon>Pirellulales</taxon>
        <taxon>Pirellulaceae</taxon>
        <taxon>Stieleria</taxon>
    </lineage>
</organism>
<evidence type="ECO:0000313" key="3">
    <source>
        <dbReference type="Proteomes" id="UP000320176"/>
    </source>
</evidence>
<dbReference type="AlphaFoldDB" id="A0A5C6B1E1"/>
<comment type="caution">
    <text evidence="2">The sequence shown here is derived from an EMBL/GenBank/DDBJ whole genome shotgun (WGS) entry which is preliminary data.</text>
</comment>
<keyword evidence="1" id="KW-0472">Membrane</keyword>
<dbReference type="Proteomes" id="UP000320176">
    <property type="component" value="Unassembled WGS sequence"/>
</dbReference>
<keyword evidence="1" id="KW-0812">Transmembrane</keyword>
<dbReference type="EMBL" id="SJPN01000002">
    <property type="protein sequence ID" value="TWU06135.1"/>
    <property type="molecule type" value="Genomic_DNA"/>
</dbReference>
<proteinExistence type="predicted"/>
<protein>
    <submittedName>
        <fullName evidence="2">Uncharacterized protein</fullName>
    </submittedName>
</protein>
<reference evidence="2 3" key="1">
    <citation type="submission" date="2019-02" db="EMBL/GenBank/DDBJ databases">
        <title>Deep-cultivation of Planctomycetes and their phenomic and genomic characterization uncovers novel biology.</title>
        <authorList>
            <person name="Wiegand S."/>
            <person name="Jogler M."/>
            <person name="Boedeker C."/>
            <person name="Pinto D."/>
            <person name="Vollmers J."/>
            <person name="Rivas-Marin E."/>
            <person name="Kohn T."/>
            <person name="Peeters S.H."/>
            <person name="Heuer A."/>
            <person name="Rast P."/>
            <person name="Oberbeckmann S."/>
            <person name="Bunk B."/>
            <person name="Jeske O."/>
            <person name="Meyerdierks A."/>
            <person name="Storesund J.E."/>
            <person name="Kallscheuer N."/>
            <person name="Luecker S."/>
            <person name="Lage O.M."/>
            <person name="Pohl T."/>
            <person name="Merkel B.J."/>
            <person name="Hornburger P."/>
            <person name="Mueller R.-W."/>
            <person name="Bruemmer F."/>
            <person name="Labrenz M."/>
            <person name="Spormann A.M."/>
            <person name="Op Den Camp H."/>
            <person name="Overmann J."/>
            <person name="Amann R."/>
            <person name="Jetten M.S.M."/>
            <person name="Mascher T."/>
            <person name="Medema M.H."/>
            <person name="Devos D.P."/>
            <person name="Kaster A.-K."/>
            <person name="Ovreas L."/>
            <person name="Rohde M."/>
            <person name="Galperin M.Y."/>
            <person name="Jogler C."/>
        </authorList>
    </citation>
    <scope>NUCLEOTIDE SEQUENCE [LARGE SCALE GENOMIC DNA]</scope>
    <source>
        <strain evidence="2 3">Pla52n</strain>
    </source>
</reference>
<dbReference type="OrthoDB" id="287407at2"/>
<feature type="transmembrane region" description="Helical" evidence="1">
    <location>
        <begin position="36"/>
        <end position="56"/>
    </location>
</feature>
<accession>A0A5C6B1E1</accession>
<evidence type="ECO:0000313" key="2">
    <source>
        <dbReference type="EMBL" id="TWU06135.1"/>
    </source>
</evidence>
<keyword evidence="1" id="KW-1133">Transmembrane helix</keyword>
<sequence length="145" mass="15802">MIRQGNRDSTEWTPLTTGALTTFAKRARSQRRRKQLVRAGTPVALLPLLLLLVSLGSSDAPQPSQPRFGGITCTDVVSHLDSLSSGDLAPSLVTAIQTHLLKCPDCRKRMESMQKPQSVAHNKDIRNTSLESSSPHSQFLVASVE</sequence>
<gene>
    <name evidence="2" type="ORF">Pla52n_18550</name>
</gene>